<feature type="region of interest" description="Disordered" evidence="8">
    <location>
        <begin position="220"/>
        <end position="258"/>
    </location>
</feature>
<reference evidence="11" key="2">
    <citation type="submission" date="2024-01" db="EMBL/GenBank/DDBJ databases">
        <title>Comparative genomics of Cryptococcus and Kwoniella reveals pathogenesis evolution and contrasting modes of karyotype evolution via chromosome fusion or intercentromeric recombination.</title>
        <authorList>
            <person name="Coelho M.A."/>
            <person name="David-Palma M."/>
            <person name="Shea T."/>
            <person name="Bowers K."/>
            <person name="McGinley-Smith S."/>
            <person name="Mohammad A.W."/>
            <person name="Gnirke A."/>
            <person name="Yurkov A.M."/>
            <person name="Nowrousian M."/>
            <person name="Sun S."/>
            <person name="Cuomo C.A."/>
            <person name="Heitman J."/>
        </authorList>
    </citation>
    <scope>NUCLEOTIDE SEQUENCE</scope>
    <source>
        <strain evidence="11">CBS 12478</strain>
    </source>
</reference>
<dbReference type="GO" id="GO:0005886">
    <property type="term" value="C:plasma membrane"/>
    <property type="evidence" value="ECO:0007669"/>
    <property type="project" value="UniProtKB-SubCell"/>
</dbReference>
<dbReference type="EMBL" id="CP144062">
    <property type="protein sequence ID" value="WWD22191.1"/>
    <property type="molecule type" value="Genomic_DNA"/>
</dbReference>
<dbReference type="GeneID" id="43591711"/>
<evidence type="ECO:0000256" key="6">
    <source>
        <dbReference type="ARBA" id="ARBA00023180"/>
    </source>
</evidence>
<keyword evidence="2" id="KW-1003">Cell membrane</keyword>
<dbReference type="InterPro" id="IPR046936">
    <property type="entry name" value="BIM1-like"/>
</dbReference>
<evidence type="ECO:0000256" key="8">
    <source>
        <dbReference type="SAM" id="MobiDB-lite"/>
    </source>
</evidence>
<keyword evidence="9" id="KW-1133">Transmembrane helix</keyword>
<dbReference type="AlphaFoldDB" id="A0AAJ8LRZ9"/>
<comment type="subcellular location">
    <subcellularLocation>
        <location evidence="1">Cell membrane</location>
        <topology evidence="1">Lipid-anchor</topology>
        <topology evidence="1">GPI-anchor</topology>
    </subcellularLocation>
</comment>
<protein>
    <recommendedName>
        <fullName evidence="10">Copper acquisition factor BIM1-like domain-containing protein</fullName>
    </recommendedName>
</protein>
<evidence type="ECO:0000256" key="7">
    <source>
        <dbReference type="ARBA" id="ARBA00023288"/>
    </source>
</evidence>
<keyword evidence="5 9" id="KW-0472">Membrane</keyword>
<evidence type="ECO:0000259" key="10">
    <source>
        <dbReference type="Pfam" id="PF20238"/>
    </source>
</evidence>
<evidence type="ECO:0000256" key="1">
    <source>
        <dbReference type="ARBA" id="ARBA00004609"/>
    </source>
</evidence>
<dbReference type="PANTHER" id="PTHR34992">
    <property type="entry name" value="HYPHAL ANASTAMOSIS-7 PROTEIN"/>
    <property type="match status" value="1"/>
</dbReference>
<evidence type="ECO:0000313" key="11">
    <source>
        <dbReference type="EMBL" id="WWD22191.1"/>
    </source>
</evidence>
<name>A0AAJ8LRZ9_9TREE</name>
<evidence type="ECO:0000256" key="5">
    <source>
        <dbReference type="ARBA" id="ARBA00023136"/>
    </source>
</evidence>
<dbReference type="Pfam" id="PF20238">
    <property type="entry name" value="BIM1-like_dom"/>
    <property type="match status" value="1"/>
</dbReference>
<keyword evidence="6" id="KW-0325">Glycoprotein</keyword>
<dbReference type="CDD" id="cd21176">
    <property type="entry name" value="LPMO_auxiliary-like"/>
    <property type="match status" value="1"/>
</dbReference>
<evidence type="ECO:0000256" key="3">
    <source>
        <dbReference type="ARBA" id="ARBA00022622"/>
    </source>
</evidence>
<feature type="transmembrane region" description="Helical" evidence="9">
    <location>
        <begin position="278"/>
        <end position="300"/>
    </location>
</feature>
<dbReference type="InterPro" id="IPR046530">
    <property type="entry name" value="BIM1-like_dom"/>
</dbReference>
<dbReference type="KEGG" id="ksn:43591711"/>
<dbReference type="Proteomes" id="UP000322225">
    <property type="component" value="Chromosome 12"/>
</dbReference>
<proteinExistence type="predicted"/>
<evidence type="ECO:0000313" key="12">
    <source>
        <dbReference type="Proteomes" id="UP000322225"/>
    </source>
</evidence>
<sequence>MYIFSTWEWAVNYSHLFYIPPSPQYQCNSSIPVPIHKMLFHAVALTFASSLAAAVSVTRRAAITDFNTSPIEFTWPPARGFTNSNATAAPCGGVASGVRTSYPISGGDIALTQQTDLENVNILYTNQSNPTKFHAFNSYSDSILNISAGHFCQQAPDFANLGFQVGDDATLLIIYQLEGVERYFYHCADINLVESSGFNAPVSYVCGNYTSTLDVASDEESLHLGSDSNSNSTSGSHGTSATTSSTGTGTGSSSGSAASESAVASSGSGISAAAGGGIGAAVTIVVIALLLVGAYFARWITIGAGTFGRKNNIVLNDGDHSSVSSAGVPIKHAHA</sequence>
<keyword evidence="12" id="KW-1185">Reference proteome</keyword>
<evidence type="ECO:0000256" key="2">
    <source>
        <dbReference type="ARBA" id="ARBA00022475"/>
    </source>
</evidence>
<keyword evidence="4" id="KW-0732">Signal</keyword>
<keyword evidence="3" id="KW-0336">GPI-anchor</keyword>
<evidence type="ECO:0000256" key="4">
    <source>
        <dbReference type="ARBA" id="ARBA00022729"/>
    </source>
</evidence>
<organism evidence="11 12">
    <name type="scientific">Kwoniella shandongensis</name>
    <dbReference type="NCBI Taxonomy" id="1734106"/>
    <lineage>
        <taxon>Eukaryota</taxon>
        <taxon>Fungi</taxon>
        <taxon>Dikarya</taxon>
        <taxon>Basidiomycota</taxon>
        <taxon>Agaricomycotina</taxon>
        <taxon>Tremellomycetes</taxon>
        <taxon>Tremellales</taxon>
        <taxon>Cryptococcaceae</taxon>
        <taxon>Kwoniella</taxon>
    </lineage>
</organism>
<feature type="domain" description="Copper acquisition factor BIM1-like" evidence="10">
    <location>
        <begin position="69"/>
        <end position="210"/>
    </location>
</feature>
<accession>A0AAJ8LRZ9</accession>
<gene>
    <name evidence="11" type="ORF">CI109_106682</name>
</gene>
<keyword evidence="7" id="KW-0449">Lipoprotein</keyword>
<reference evidence="11" key="1">
    <citation type="submission" date="2017-08" db="EMBL/GenBank/DDBJ databases">
        <authorList>
            <person name="Cuomo C."/>
            <person name="Billmyre B."/>
            <person name="Heitman J."/>
        </authorList>
    </citation>
    <scope>NUCLEOTIDE SEQUENCE</scope>
    <source>
        <strain evidence="11">CBS 12478</strain>
    </source>
</reference>
<dbReference type="GO" id="GO:0098552">
    <property type="term" value="C:side of membrane"/>
    <property type="evidence" value="ECO:0007669"/>
    <property type="project" value="UniProtKB-KW"/>
</dbReference>
<evidence type="ECO:0000256" key="9">
    <source>
        <dbReference type="SAM" id="Phobius"/>
    </source>
</evidence>
<dbReference type="RefSeq" id="XP_031858178.2">
    <property type="nucleotide sequence ID" value="XM_032007540.2"/>
</dbReference>
<keyword evidence="9" id="KW-0812">Transmembrane</keyword>
<feature type="compositionally biased region" description="Low complexity" evidence="8">
    <location>
        <begin position="225"/>
        <end position="258"/>
    </location>
</feature>
<dbReference type="PANTHER" id="PTHR34992:SF5">
    <property type="entry name" value="ANCHORED PROTEIN, PUTATIVE (AFU_ORTHOLOGUE AFUA_6G02800)-RELATED"/>
    <property type="match status" value="1"/>
</dbReference>